<dbReference type="AlphaFoldDB" id="A0A197JKX9"/>
<organism evidence="2 3">
    <name type="scientific">Linnemannia elongata AG-77</name>
    <dbReference type="NCBI Taxonomy" id="1314771"/>
    <lineage>
        <taxon>Eukaryota</taxon>
        <taxon>Fungi</taxon>
        <taxon>Fungi incertae sedis</taxon>
        <taxon>Mucoromycota</taxon>
        <taxon>Mortierellomycotina</taxon>
        <taxon>Mortierellomycetes</taxon>
        <taxon>Mortierellales</taxon>
        <taxon>Mortierellaceae</taxon>
        <taxon>Linnemannia</taxon>
    </lineage>
</organism>
<name>A0A197JKX9_9FUNG</name>
<dbReference type="Pfam" id="PF10544">
    <property type="entry name" value="T5orf172"/>
    <property type="match status" value="1"/>
</dbReference>
<dbReference type="EMBL" id="KV442082">
    <property type="protein sequence ID" value="OAQ25156.1"/>
    <property type="molecule type" value="Genomic_DNA"/>
</dbReference>
<sequence length="441" mass="50051">MSDKESIASTTIDESLATLFQKSVSLAVTDLTAESNARAASVPAPFAAEAVTTTVHTTSTVDKNSDPFANGPMIDPKLAWARMICAEPGCNRKSIENFSFSSYHCQEHGSAISTRWRLDCVSFRFNSVSKRCSYASYQFLHPNDNKQTFQCEKHCRNGKSHIFKTRFRVQSEDFVLKAGGENILLISGKDFDRMAFNYSYSNEIKDNIRQVIQMYQDCLKYGSGIAVFMKLLDLDARLPDDTKELRKIHNQYRDLLAEGYVYMLLYKNQGVSTSKMLSIKIGYTKNIDKRLENYDKCYIHPAVLASVPSPPIQNRPFKAPPLLGAYLLEQILHAVLVQRQNDRQCSCRSRHAEVFDFEPVLGIEDEWKGAQSRVQDLTKQVNEWADIIRNAGPALEFMSLVHRPVLSAIERKLEAAGQPLYPNWKRQNGISKAYTTGRHFE</sequence>
<feature type="domain" description="Bacteriophage T5 Orf172 DNA-binding" evidence="1">
    <location>
        <begin position="259"/>
        <end position="364"/>
    </location>
</feature>
<keyword evidence="3" id="KW-1185">Reference proteome</keyword>
<dbReference type="Proteomes" id="UP000078512">
    <property type="component" value="Unassembled WGS sequence"/>
</dbReference>
<accession>A0A197JKX9</accession>
<evidence type="ECO:0000313" key="2">
    <source>
        <dbReference type="EMBL" id="OAQ25156.1"/>
    </source>
</evidence>
<proteinExistence type="predicted"/>
<dbReference type="OrthoDB" id="2442840at2759"/>
<dbReference type="InterPro" id="IPR018306">
    <property type="entry name" value="Phage_T5_Orf172_DNA-bd"/>
</dbReference>
<gene>
    <name evidence="2" type="ORF">K457DRAFT_901431</name>
</gene>
<reference evidence="2 3" key="1">
    <citation type="submission" date="2016-05" db="EMBL/GenBank/DDBJ databases">
        <title>Genome sequencing reveals origins of a unique bacterial endosymbiosis in the earliest lineages of terrestrial Fungi.</title>
        <authorList>
            <consortium name="DOE Joint Genome Institute"/>
            <person name="Uehling J."/>
            <person name="Gryganskyi A."/>
            <person name="Hameed K."/>
            <person name="Tschaplinski T."/>
            <person name="Misztal P."/>
            <person name="Wu S."/>
            <person name="Desiro A."/>
            <person name="Vande Pol N."/>
            <person name="Du Z.-Y."/>
            <person name="Zienkiewicz A."/>
            <person name="Zienkiewicz K."/>
            <person name="Morin E."/>
            <person name="Tisserant E."/>
            <person name="Splivallo R."/>
            <person name="Hainaut M."/>
            <person name="Henrissat B."/>
            <person name="Ohm R."/>
            <person name="Kuo A."/>
            <person name="Yan J."/>
            <person name="Lipzen A."/>
            <person name="Nolan M."/>
            <person name="Labutti K."/>
            <person name="Barry K."/>
            <person name="Goldstein A."/>
            <person name="Labbe J."/>
            <person name="Schadt C."/>
            <person name="Tuskan G."/>
            <person name="Grigoriev I."/>
            <person name="Martin F."/>
            <person name="Vilgalys R."/>
            <person name="Bonito G."/>
        </authorList>
    </citation>
    <scope>NUCLEOTIDE SEQUENCE [LARGE SCALE GENOMIC DNA]</scope>
    <source>
        <strain evidence="2 3">AG-77</strain>
    </source>
</reference>
<evidence type="ECO:0000259" key="1">
    <source>
        <dbReference type="Pfam" id="PF10544"/>
    </source>
</evidence>
<evidence type="ECO:0000313" key="3">
    <source>
        <dbReference type="Proteomes" id="UP000078512"/>
    </source>
</evidence>
<protein>
    <recommendedName>
        <fullName evidence="1">Bacteriophage T5 Orf172 DNA-binding domain-containing protein</fullName>
    </recommendedName>
</protein>